<dbReference type="EMBL" id="CP018049">
    <property type="protein sequence ID" value="AUZ46581.1"/>
    <property type="molecule type" value="Genomic_DNA"/>
</dbReference>
<evidence type="ECO:0000313" key="2">
    <source>
        <dbReference type="Proteomes" id="UP000239888"/>
    </source>
</evidence>
<dbReference type="KEGG" id="poi:BOP93_13595"/>
<sequence length="106" mass="11948">MSMKITINRKGLDQLLKNAKEMEGTHQVKLTDTLNPEFVSSHSKFSDLDALFAASGFIIDSLEDFAAIPDDEWDKFISENTDFSSWEEMQRSGGTAYMKAKLHKGL</sequence>
<gene>
    <name evidence="1" type="ORF">BOP93_13595</name>
</gene>
<organism evidence="1 2">
    <name type="scientific">Pseudomonas orientalis</name>
    <dbReference type="NCBI Taxonomy" id="76758"/>
    <lineage>
        <taxon>Bacteria</taxon>
        <taxon>Pseudomonadati</taxon>
        <taxon>Pseudomonadota</taxon>
        <taxon>Gammaproteobacteria</taxon>
        <taxon>Pseudomonadales</taxon>
        <taxon>Pseudomonadaceae</taxon>
        <taxon>Pseudomonas</taxon>
    </lineage>
</organism>
<evidence type="ECO:0000313" key="1">
    <source>
        <dbReference type="EMBL" id="AUZ46581.1"/>
    </source>
</evidence>
<proteinExistence type="predicted"/>
<dbReference type="Proteomes" id="UP000239888">
    <property type="component" value="Chromosome"/>
</dbReference>
<name>A0A2L0RX74_9PSED</name>
<reference evidence="1 2" key="1">
    <citation type="journal article" date="2018" name="Front. Microbiol.">
        <title>Pseudomonas orientalis F9: A Potent Antagonist against Phytopathogens with Phytotoxic Effect in the Apple Flower.</title>
        <authorList>
            <person name="Zengerer V."/>
            <person name="Schmid M."/>
            <person name="Bieri M."/>
            <person name="Muller D.C."/>
            <person name="Remus-Emsermann M.N.P."/>
            <person name="Ahrens C.H."/>
            <person name="Pelludat C."/>
        </authorList>
    </citation>
    <scope>NUCLEOTIDE SEQUENCE [LARGE SCALE GENOMIC DNA]</scope>
    <source>
        <strain evidence="1 2">F9</strain>
    </source>
</reference>
<dbReference type="AlphaFoldDB" id="A0A2L0RX74"/>
<protein>
    <submittedName>
        <fullName evidence="1">Uncharacterized protein</fullName>
    </submittedName>
</protein>
<dbReference type="RefSeq" id="WP_104503107.1">
    <property type="nucleotide sequence ID" value="NZ_CP018049.1"/>
</dbReference>
<accession>A0A2L0RX74</accession>